<dbReference type="Pfam" id="PF26171">
    <property type="entry name" value="Mu_AP3"/>
    <property type="match status" value="1"/>
</dbReference>
<dbReference type="InterPro" id="IPR011989">
    <property type="entry name" value="ARM-like"/>
</dbReference>
<evidence type="ECO:0000256" key="11">
    <source>
        <dbReference type="ARBA" id="ARBA00023054"/>
    </source>
</evidence>
<evidence type="ECO:0000256" key="2">
    <source>
        <dbReference type="ARBA" id="ARBA00004496"/>
    </source>
</evidence>
<keyword evidence="12" id="KW-0472">Membrane</keyword>
<evidence type="ECO:0000313" key="20">
    <source>
        <dbReference type="Ensembl" id="ENSOSUP00000018813.1"/>
    </source>
</evidence>
<feature type="compositionally biased region" description="Basic and acidic residues" evidence="18">
    <location>
        <begin position="790"/>
        <end position="820"/>
    </location>
</feature>
<proteinExistence type="inferred from homology"/>
<feature type="compositionally biased region" description="Basic and acidic residues" evidence="18">
    <location>
        <begin position="664"/>
        <end position="676"/>
    </location>
</feature>
<dbReference type="InterPro" id="IPR010474">
    <property type="entry name" value="AP3D_dom_metazoa"/>
</dbReference>
<dbReference type="FunFam" id="1.25.10.10:FF:000808">
    <property type="entry name" value="Adaptor related protein complex 3 subunit delta 1"/>
    <property type="match status" value="1"/>
</dbReference>
<dbReference type="Ensembl" id="ENSOSUT00000019430.1">
    <property type="protein sequence ID" value="ENSOSUP00000018813.1"/>
    <property type="gene ID" value="ENSOSUG00000013248.1"/>
</dbReference>
<dbReference type="GO" id="GO:0098830">
    <property type="term" value="C:presynaptic endosome"/>
    <property type="evidence" value="ECO:0007669"/>
    <property type="project" value="TreeGrafter"/>
</dbReference>
<dbReference type="GO" id="GO:0048490">
    <property type="term" value="P:anterograde synaptic vesicle transport"/>
    <property type="evidence" value="ECO:0007669"/>
    <property type="project" value="TreeGrafter"/>
</dbReference>
<evidence type="ECO:0000256" key="16">
    <source>
        <dbReference type="ARBA" id="ARBA00076924"/>
    </source>
</evidence>
<evidence type="ECO:0000256" key="13">
    <source>
        <dbReference type="ARBA" id="ARBA00055970"/>
    </source>
</evidence>
<dbReference type="GO" id="GO:0000139">
    <property type="term" value="C:Golgi membrane"/>
    <property type="evidence" value="ECO:0007669"/>
    <property type="project" value="UniProtKB-SubCell"/>
</dbReference>
<dbReference type="Gene3D" id="1.25.10.10">
    <property type="entry name" value="Leucine-rich Repeat Variant"/>
    <property type="match status" value="1"/>
</dbReference>
<dbReference type="Gene3D" id="3.30.450.50">
    <property type="entry name" value="Longin domain"/>
    <property type="match status" value="1"/>
</dbReference>
<keyword evidence="8" id="KW-0653">Protein transport</keyword>
<dbReference type="GO" id="GO:0016182">
    <property type="term" value="P:synaptic vesicle budding from endosome"/>
    <property type="evidence" value="ECO:0007669"/>
    <property type="project" value="TreeGrafter"/>
</dbReference>
<evidence type="ECO:0000256" key="17">
    <source>
        <dbReference type="ARBA" id="ARBA00077434"/>
    </source>
</evidence>
<dbReference type="AlphaFoldDB" id="A0A8C8ED82"/>
<feature type="compositionally biased region" description="Basic and acidic residues" evidence="18">
    <location>
        <begin position="575"/>
        <end position="611"/>
    </location>
</feature>
<reference evidence="20" key="2">
    <citation type="submission" date="2025-09" db="UniProtKB">
        <authorList>
            <consortium name="Ensembl"/>
        </authorList>
    </citation>
    <scope>IDENTIFICATION</scope>
</reference>
<dbReference type="GO" id="GO:0048499">
    <property type="term" value="P:synaptic vesicle membrane organization"/>
    <property type="evidence" value="ECO:0007669"/>
    <property type="project" value="TreeGrafter"/>
</dbReference>
<feature type="compositionally biased region" description="Basic residues" evidence="18">
    <location>
        <begin position="677"/>
        <end position="695"/>
    </location>
</feature>
<reference evidence="20" key="1">
    <citation type="submission" date="2025-08" db="UniProtKB">
        <authorList>
            <consortium name="Ensembl"/>
        </authorList>
    </citation>
    <scope>IDENTIFICATION</scope>
</reference>
<evidence type="ECO:0000256" key="10">
    <source>
        <dbReference type="ARBA" id="ARBA00023034"/>
    </source>
</evidence>
<dbReference type="Pfam" id="PF01602">
    <property type="entry name" value="Adaptin_N"/>
    <property type="match status" value="1"/>
</dbReference>
<evidence type="ECO:0000256" key="18">
    <source>
        <dbReference type="SAM" id="MobiDB-lite"/>
    </source>
</evidence>
<keyword evidence="10" id="KW-0333">Golgi apparatus</keyword>
<feature type="region of interest" description="Disordered" evidence="18">
    <location>
        <begin position="558"/>
        <end position="632"/>
    </location>
</feature>
<keyword evidence="5" id="KW-0963">Cytoplasm</keyword>
<feature type="compositionally biased region" description="Basic residues" evidence="18">
    <location>
        <begin position="840"/>
        <end position="849"/>
    </location>
</feature>
<dbReference type="FunFam" id="3.30.450.50:FF:000001">
    <property type="entry name" value="AP-3 complex subunit delta-1, putative"/>
    <property type="match status" value="1"/>
</dbReference>
<keyword evidence="9" id="KW-0007">Acetylation</keyword>
<protein>
    <recommendedName>
        <fullName evidence="14">AP-3 complex subunit delta-1</fullName>
    </recommendedName>
    <alternativeName>
        <fullName evidence="15">AP-3 complex subunit delta</fullName>
    </alternativeName>
    <alternativeName>
        <fullName evidence="17">Adaptor-related protein complex 3 subunit delta-1</fullName>
    </alternativeName>
    <alternativeName>
        <fullName evidence="16">Delta-adaptin</fullName>
    </alternativeName>
</protein>
<dbReference type="PANTHER" id="PTHR22781:SF12">
    <property type="entry name" value="AP-3 COMPLEX SUBUNIT DELTA-1"/>
    <property type="match status" value="1"/>
</dbReference>
<comment type="similarity">
    <text evidence="3">Belongs to the adaptor complexes large subunit family.</text>
</comment>
<dbReference type="GO" id="GO:0098943">
    <property type="term" value="P:neurotransmitter receptor transport, postsynaptic endosome to lysosome"/>
    <property type="evidence" value="ECO:0007669"/>
    <property type="project" value="TreeGrafter"/>
</dbReference>
<dbReference type="SMART" id="SM01354">
    <property type="entry name" value="BLVR"/>
    <property type="match status" value="1"/>
</dbReference>
<feature type="compositionally biased region" description="Basic residues" evidence="18">
    <location>
        <begin position="776"/>
        <end position="789"/>
    </location>
</feature>
<accession>A0A8C8ED82</accession>
<dbReference type="GO" id="GO:0010008">
    <property type="term" value="C:endosome membrane"/>
    <property type="evidence" value="ECO:0007669"/>
    <property type="project" value="TreeGrafter"/>
</dbReference>
<dbReference type="InterPro" id="IPR016024">
    <property type="entry name" value="ARM-type_fold"/>
</dbReference>
<feature type="compositionally biased region" description="Basic residues" evidence="18">
    <location>
        <begin position="821"/>
        <end position="832"/>
    </location>
</feature>
<evidence type="ECO:0000256" key="1">
    <source>
        <dbReference type="ARBA" id="ARBA00004255"/>
    </source>
</evidence>
<keyword evidence="4" id="KW-0813">Transport</keyword>
<evidence type="ECO:0000256" key="8">
    <source>
        <dbReference type="ARBA" id="ARBA00022927"/>
    </source>
</evidence>
<evidence type="ECO:0000256" key="4">
    <source>
        <dbReference type="ARBA" id="ARBA00022448"/>
    </source>
</evidence>
<dbReference type="InterPro" id="IPR017105">
    <property type="entry name" value="AP3_complex_dsu"/>
</dbReference>
<feature type="compositionally biased region" description="Basic and acidic residues" evidence="18">
    <location>
        <begin position="731"/>
        <end position="775"/>
    </location>
</feature>
<name>A0A8C8ED82_9STRI</name>
<dbReference type="InterPro" id="IPR002553">
    <property type="entry name" value="Clathrin/coatomer_adapt-like_N"/>
</dbReference>
<feature type="compositionally biased region" description="Acidic residues" evidence="18">
    <location>
        <begin position="713"/>
        <end position="730"/>
    </location>
</feature>
<evidence type="ECO:0000256" key="6">
    <source>
        <dbReference type="ARBA" id="ARBA00022553"/>
    </source>
</evidence>
<keyword evidence="21" id="KW-1185">Reference proteome</keyword>
<keyword evidence="7" id="KW-0677">Repeat</keyword>
<feature type="region of interest" description="Disordered" evidence="18">
    <location>
        <begin position="664"/>
        <end position="874"/>
    </location>
</feature>
<keyword evidence="11" id="KW-0175">Coiled coil</keyword>
<dbReference type="PANTHER" id="PTHR22781">
    <property type="entry name" value="DELTA ADAPTIN-RELATED"/>
    <property type="match status" value="1"/>
</dbReference>
<evidence type="ECO:0000256" key="3">
    <source>
        <dbReference type="ARBA" id="ARBA00006613"/>
    </source>
</evidence>
<dbReference type="GO" id="GO:0030123">
    <property type="term" value="C:AP-3 adaptor complex"/>
    <property type="evidence" value="ECO:0007669"/>
    <property type="project" value="InterPro"/>
</dbReference>
<feature type="domain" description="AP-3 complex subunit delta" evidence="19">
    <location>
        <begin position="596"/>
        <end position="743"/>
    </location>
</feature>
<dbReference type="GO" id="GO:0043195">
    <property type="term" value="C:terminal bouton"/>
    <property type="evidence" value="ECO:0007669"/>
    <property type="project" value="TreeGrafter"/>
</dbReference>
<evidence type="ECO:0000256" key="9">
    <source>
        <dbReference type="ARBA" id="ARBA00022990"/>
    </source>
</evidence>
<dbReference type="FunFam" id="1.25.10.10:FF:000785">
    <property type="entry name" value="Adaptor related protein complex 3 subunit delta 1"/>
    <property type="match status" value="1"/>
</dbReference>
<dbReference type="GO" id="GO:0006896">
    <property type="term" value="P:Golgi to vacuole transport"/>
    <property type="evidence" value="ECO:0007669"/>
    <property type="project" value="TreeGrafter"/>
</dbReference>
<evidence type="ECO:0000259" key="19">
    <source>
        <dbReference type="SMART" id="SM01354"/>
    </source>
</evidence>
<comment type="subcellular location">
    <subcellularLocation>
        <location evidence="2">Cytoplasm</location>
    </subcellularLocation>
    <subcellularLocation>
        <location evidence="1">Golgi apparatus membrane</location>
        <topology evidence="1">Peripheral membrane protein</topology>
        <orientation evidence="1">Cytoplasmic side</orientation>
    </subcellularLocation>
</comment>
<evidence type="ECO:0000313" key="21">
    <source>
        <dbReference type="Proteomes" id="UP000694552"/>
    </source>
</evidence>
<dbReference type="Proteomes" id="UP000694552">
    <property type="component" value="Unplaced"/>
</dbReference>
<evidence type="ECO:0000256" key="15">
    <source>
        <dbReference type="ARBA" id="ARBA00076631"/>
    </source>
</evidence>
<dbReference type="SUPFAM" id="SSF48371">
    <property type="entry name" value="ARM repeat"/>
    <property type="match status" value="1"/>
</dbReference>
<dbReference type="GO" id="GO:1904115">
    <property type="term" value="C:axon cytoplasm"/>
    <property type="evidence" value="ECO:0007669"/>
    <property type="project" value="GOC"/>
</dbReference>
<keyword evidence="6" id="KW-0597">Phosphoprotein</keyword>
<evidence type="ECO:0000256" key="7">
    <source>
        <dbReference type="ARBA" id="ARBA00022737"/>
    </source>
</evidence>
<sequence length="1106" mass="125983">QDNIAVKANAVCKLTYLQMLGYDISWAAFNIIEVMSASKFTFKRIGYLAASQCFHEGTDVIMLTTNQIRKDLSSPNQYDTGVALTGLSCFVTPDLARDLANDIMTLMSHTKPYIRKKAVLIMYKVFLKYPESLRPAFPRLKEKLEDPDPGVQSAAVNVICELARRNPKNYLSLAPLFFKLMTSSTNNWVLIKIIKLFGALTPLEPRLGKKLIEPLTNLIHRFLISLSSGMPNHSASIQLCVQKLRILIEDSDQNLKYLGLLAMSKILKTHPKSVQSHKDLILQCLDDKDESIRLRALDLLYGMVSKKNLMEIVKKLMIHVDKAEGTTYRDELLTKIIDICSQSNYQYITNFEWYISILVELTRLEGTRHGHLIAAQMLDVAIRVKAIRKFAVSQMAMLLDNAHLIASNTQRNGICEVLYAAAWICGEFSEHLEEANQTLEAMLRPKVTTLPGHIQAVYVQNMVKLYASILQQKEQSGEKEAAQEITQLMIERLPQFVQSADLEVQERASCILQLIKYIQKLQIKEVPVAEEVIALFAGELNPVAPKAQKKVPVPEGLDLDAWINEPPSDSESEDEKPKTIFHDEEQRHSRHRQPEIDEEELARRREARKQEQANNPFYIKSSPSPQKRYQDTPGVEHIPVVQIDLSVPLKVPGMPMSDQYVKLEEERRHKQKLEKDKKKKKQKKEKRGKHHRHNSLHTESEEDIAPAHHVDIITEEMPENALPSDEDDKDPNDPYKALDIDLDKPLADSEKLPVQRHRNVETLKSPDSEAPLVEKKSKKPKKKEKKHKEKERDKGKKKEKEKKVIEEEEEKKVILQDLHYKSSKHKKKKHKKEKEEKSKDKKKSKKKSHHSEEETTESVQNGTLDDEPLPPMSSYRLLAENPYVKMTYDIQGNLQNDSQVTVSVIFENKSTSFLKSMELNVLDSLNTKMLRPEGSSVHDGIPVPFQLPPGISNEAQFVFTLQSIVMAQKLKGTLSFIVKNDEGSTHEKLDFKLHFSCASYLITTPCYSDAFAKLLESGDLHMSSIKVDGISISFQHLLAKICFHHHFSVVERVDSCASMYSRSIQGHHVCLLVKKGENSVSIDGKCNDSTLLSNLLDEMKETLSKC</sequence>
<evidence type="ECO:0000256" key="12">
    <source>
        <dbReference type="ARBA" id="ARBA00023136"/>
    </source>
</evidence>
<organism evidence="20 21">
    <name type="scientific">Otus sunia</name>
    <name type="common">Oriental scops-owl</name>
    <dbReference type="NCBI Taxonomy" id="257818"/>
    <lineage>
        <taxon>Eukaryota</taxon>
        <taxon>Metazoa</taxon>
        <taxon>Chordata</taxon>
        <taxon>Craniata</taxon>
        <taxon>Vertebrata</taxon>
        <taxon>Euteleostomi</taxon>
        <taxon>Archelosauria</taxon>
        <taxon>Archosauria</taxon>
        <taxon>Dinosauria</taxon>
        <taxon>Saurischia</taxon>
        <taxon>Theropoda</taxon>
        <taxon>Coelurosauria</taxon>
        <taxon>Aves</taxon>
        <taxon>Neognathae</taxon>
        <taxon>Neoaves</taxon>
        <taxon>Telluraves</taxon>
        <taxon>Strigiformes</taxon>
        <taxon>Strigidae</taxon>
        <taxon>Otus</taxon>
    </lineage>
</organism>
<dbReference type="InterPro" id="IPR058898">
    <property type="entry name" value="Mu_AP3"/>
</dbReference>
<dbReference type="Pfam" id="PF06375">
    <property type="entry name" value="AP3D1"/>
    <property type="match status" value="1"/>
</dbReference>
<comment type="function">
    <text evidence="13">Part of the AP-3 complex, an adaptor-related complex which is not clathrin-associated. The complex is associated with the Golgi region as well as more peripheral structures. It facilitates the budding of vesicles from the Golgi membrane and may be directly involved in trafficking to lysosomes. Involved in process of CD8+ T-cell and NK cell degranulation. In concert with the BLOC-1 complex, AP-3 is required to target cargos into vesicles assembled at cell bodies for delivery into neurites and nerve terminals.</text>
</comment>
<dbReference type="GO" id="GO:0006623">
    <property type="term" value="P:protein targeting to vacuole"/>
    <property type="evidence" value="ECO:0007669"/>
    <property type="project" value="TreeGrafter"/>
</dbReference>
<evidence type="ECO:0000256" key="14">
    <source>
        <dbReference type="ARBA" id="ARBA00071053"/>
    </source>
</evidence>
<evidence type="ECO:0000256" key="5">
    <source>
        <dbReference type="ARBA" id="ARBA00022490"/>
    </source>
</evidence>